<proteinExistence type="predicted"/>
<name>A0A0E0C2P0_9ORYZ</name>
<dbReference type="Gramene" id="OMERI01G16030.1">
    <property type="protein sequence ID" value="OMERI01G16030.1"/>
    <property type="gene ID" value="OMERI01G16030"/>
</dbReference>
<reference evidence="2" key="1">
    <citation type="submission" date="2015-04" db="UniProtKB">
        <authorList>
            <consortium name="EnsemblPlants"/>
        </authorList>
    </citation>
    <scope>IDENTIFICATION</scope>
</reference>
<evidence type="ECO:0000313" key="2">
    <source>
        <dbReference type="EnsemblPlants" id="OMERI01G16030.1"/>
    </source>
</evidence>
<feature type="region of interest" description="Disordered" evidence="1">
    <location>
        <begin position="1"/>
        <end position="51"/>
    </location>
</feature>
<dbReference type="HOGENOM" id="CLU_1257826_0_0_1"/>
<sequence length="220" mass="24176">MGDRSGNSSRVRTSKDKENAGATSASRMEIGAGGKRGDGSRGRRARRRDGLATRRAGGRLWGGARGLCGALLPPACGSYAQAHETGNFSSRKKFTKDPLSCSRVLKLSRTGIPYIMCKWAWSRRGERSVRAVYVQEKLPYVSGPGLGYQSPKYSEVKHAWPEAISGWVTDREILPKCAQAVYIQEKLPNVSGPSLGEAGRYRCKWAWLRRGDVTNVQITQ</sequence>
<feature type="compositionally biased region" description="Polar residues" evidence="1">
    <location>
        <begin position="1"/>
        <end position="11"/>
    </location>
</feature>
<accession>A0A0E0C2P0</accession>
<dbReference type="AlphaFoldDB" id="A0A0E0C2P0"/>
<evidence type="ECO:0000313" key="3">
    <source>
        <dbReference type="Proteomes" id="UP000008021"/>
    </source>
</evidence>
<protein>
    <submittedName>
        <fullName evidence="2">Uncharacterized protein</fullName>
    </submittedName>
</protein>
<organism evidence="2">
    <name type="scientific">Oryza meridionalis</name>
    <dbReference type="NCBI Taxonomy" id="40149"/>
    <lineage>
        <taxon>Eukaryota</taxon>
        <taxon>Viridiplantae</taxon>
        <taxon>Streptophyta</taxon>
        <taxon>Embryophyta</taxon>
        <taxon>Tracheophyta</taxon>
        <taxon>Spermatophyta</taxon>
        <taxon>Magnoliopsida</taxon>
        <taxon>Liliopsida</taxon>
        <taxon>Poales</taxon>
        <taxon>Poaceae</taxon>
        <taxon>BOP clade</taxon>
        <taxon>Oryzoideae</taxon>
        <taxon>Oryzeae</taxon>
        <taxon>Oryzinae</taxon>
        <taxon>Oryza</taxon>
    </lineage>
</organism>
<evidence type="ECO:0000256" key="1">
    <source>
        <dbReference type="SAM" id="MobiDB-lite"/>
    </source>
</evidence>
<dbReference type="Proteomes" id="UP000008021">
    <property type="component" value="Chromosome 1"/>
</dbReference>
<reference evidence="2" key="2">
    <citation type="submission" date="2018-05" db="EMBL/GenBank/DDBJ databases">
        <title>OmerRS3 (Oryza meridionalis Reference Sequence Version 3).</title>
        <authorList>
            <person name="Zhang J."/>
            <person name="Kudrna D."/>
            <person name="Lee S."/>
            <person name="Talag J."/>
            <person name="Welchert J."/>
            <person name="Wing R.A."/>
        </authorList>
    </citation>
    <scope>NUCLEOTIDE SEQUENCE [LARGE SCALE GENOMIC DNA]</scope>
    <source>
        <strain evidence="2">cv. OR44</strain>
    </source>
</reference>
<keyword evidence="3" id="KW-1185">Reference proteome</keyword>
<dbReference type="EnsemblPlants" id="OMERI01G16030.1">
    <property type="protein sequence ID" value="OMERI01G16030.1"/>
    <property type="gene ID" value="OMERI01G16030"/>
</dbReference>